<reference evidence="10" key="1">
    <citation type="submission" date="2023-01" db="EMBL/GenBank/DDBJ databases">
        <title>Genome assembly of the deep-sea coral Lophelia pertusa.</title>
        <authorList>
            <person name="Herrera S."/>
            <person name="Cordes E."/>
        </authorList>
    </citation>
    <scope>NUCLEOTIDE SEQUENCE</scope>
    <source>
        <strain evidence="10">USNM1676648</strain>
        <tissue evidence="10">Polyp</tissue>
    </source>
</reference>
<dbReference type="GO" id="GO:0005886">
    <property type="term" value="C:plasma membrane"/>
    <property type="evidence" value="ECO:0007669"/>
    <property type="project" value="TreeGrafter"/>
</dbReference>
<gene>
    <name evidence="10" type="primary">CA14</name>
    <name evidence="10" type="ORF">OS493_001328</name>
</gene>
<comment type="caution">
    <text evidence="10">The sequence shown here is derived from an EMBL/GenBank/DDBJ whole genome shotgun (WGS) entry which is preliminary data.</text>
</comment>
<name>A0A9X0D662_9CNID</name>
<feature type="domain" description="Alpha-carbonic anhydrase" evidence="9">
    <location>
        <begin position="1"/>
        <end position="226"/>
    </location>
</feature>
<dbReference type="SMART" id="SM01057">
    <property type="entry name" value="Carb_anhydrase"/>
    <property type="match status" value="1"/>
</dbReference>
<keyword evidence="6 8" id="KW-0456">Lyase</keyword>
<dbReference type="CDD" id="cd00326">
    <property type="entry name" value="alpha_CA"/>
    <property type="match status" value="1"/>
</dbReference>
<dbReference type="GO" id="GO:0004089">
    <property type="term" value="F:carbonate dehydratase activity"/>
    <property type="evidence" value="ECO:0007669"/>
    <property type="project" value="UniProtKB-UniRule"/>
</dbReference>
<evidence type="ECO:0000256" key="8">
    <source>
        <dbReference type="RuleBase" id="RU367011"/>
    </source>
</evidence>
<dbReference type="Proteomes" id="UP001163046">
    <property type="component" value="Unassembled WGS sequence"/>
</dbReference>
<comment type="cofactor">
    <cofactor evidence="8">
        <name>Zn(2+)</name>
        <dbReference type="ChEBI" id="CHEBI:29105"/>
    </cofactor>
</comment>
<evidence type="ECO:0000256" key="5">
    <source>
        <dbReference type="ARBA" id="ARBA00022833"/>
    </source>
</evidence>
<dbReference type="OrthoDB" id="5986706at2759"/>
<dbReference type="InterPro" id="IPR018338">
    <property type="entry name" value="Carbonic_anhydrase_a-class_CS"/>
</dbReference>
<dbReference type="PROSITE" id="PS00162">
    <property type="entry name" value="ALPHA_CA_1"/>
    <property type="match status" value="1"/>
</dbReference>
<dbReference type="Gene3D" id="3.10.200.10">
    <property type="entry name" value="Alpha carbonic anhydrase"/>
    <property type="match status" value="1"/>
</dbReference>
<dbReference type="PANTHER" id="PTHR18952">
    <property type="entry name" value="CARBONIC ANHYDRASE"/>
    <property type="match status" value="1"/>
</dbReference>
<sequence length="289" mass="32246">MTQPLTRAWARSCSKIMTRHRPTVPLLLKTTATRLQFFFPEGVYSVSGGGLVGNYSTTHFHLHWGSVNTQGSEHNLDGKKFAAEMHFVSYNTKYSSISEAVSHPDGLAVLGVLIKVEGDNNAAFSFLEDAKNLINKSSSRAVQAFKLQAMLPSDQTKYFRYSGSLTTPGCQESVTWTVFNEAVKISQDQINILHELKANANTSMSNNYRPCSHSTAESSRLASSPYAKFVRASSKYNKPWQRCKRCQHGRWPVLVDVVCCLYRALNVLNHACTVELITKLHFFSIALLA</sequence>
<comment type="similarity">
    <text evidence="2 8">Belongs to the alpha-carbonic anhydrase family.</text>
</comment>
<dbReference type="GO" id="GO:0008270">
    <property type="term" value="F:zinc ion binding"/>
    <property type="evidence" value="ECO:0007669"/>
    <property type="project" value="UniProtKB-UniRule"/>
</dbReference>
<dbReference type="InterPro" id="IPR036398">
    <property type="entry name" value="CA_dom_sf"/>
</dbReference>
<comment type="catalytic activity">
    <reaction evidence="7 8">
        <text>hydrogencarbonate + H(+) = CO2 + H2O</text>
        <dbReference type="Rhea" id="RHEA:10748"/>
        <dbReference type="ChEBI" id="CHEBI:15377"/>
        <dbReference type="ChEBI" id="CHEBI:15378"/>
        <dbReference type="ChEBI" id="CHEBI:16526"/>
        <dbReference type="ChEBI" id="CHEBI:17544"/>
        <dbReference type="EC" id="4.2.1.1"/>
    </reaction>
</comment>
<dbReference type="AlphaFoldDB" id="A0A9X0D662"/>
<accession>A0A9X0D662</accession>
<dbReference type="PROSITE" id="PS51144">
    <property type="entry name" value="ALPHA_CA_2"/>
    <property type="match status" value="1"/>
</dbReference>
<evidence type="ECO:0000256" key="3">
    <source>
        <dbReference type="ARBA" id="ARBA00012925"/>
    </source>
</evidence>
<evidence type="ECO:0000256" key="4">
    <source>
        <dbReference type="ARBA" id="ARBA00022723"/>
    </source>
</evidence>
<evidence type="ECO:0000313" key="10">
    <source>
        <dbReference type="EMBL" id="KAJ7387971.1"/>
    </source>
</evidence>
<dbReference type="InterPro" id="IPR023561">
    <property type="entry name" value="Carbonic_anhydrase_a-class"/>
</dbReference>
<evidence type="ECO:0000256" key="7">
    <source>
        <dbReference type="ARBA" id="ARBA00048348"/>
    </source>
</evidence>
<keyword evidence="5 8" id="KW-0862">Zinc</keyword>
<evidence type="ECO:0000313" key="11">
    <source>
        <dbReference type="Proteomes" id="UP001163046"/>
    </source>
</evidence>
<dbReference type="Pfam" id="PF00194">
    <property type="entry name" value="Carb_anhydrase"/>
    <property type="match status" value="1"/>
</dbReference>
<comment type="function">
    <text evidence="1 8">Reversible hydration of carbon dioxide.</text>
</comment>
<evidence type="ECO:0000256" key="2">
    <source>
        <dbReference type="ARBA" id="ARBA00010718"/>
    </source>
</evidence>
<dbReference type="SUPFAM" id="SSF51069">
    <property type="entry name" value="Carbonic anhydrase"/>
    <property type="match status" value="1"/>
</dbReference>
<evidence type="ECO:0000256" key="6">
    <source>
        <dbReference type="ARBA" id="ARBA00023239"/>
    </source>
</evidence>
<proteinExistence type="inferred from homology"/>
<organism evidence="10 11">
    <name type="scientific">Desmophyllum pertusum</name>
    <dbReference type="NCBI Taxonomy" id="174260"/>
    <lineage>
        <taxon>Eukaryota</taxon>
        <taxon>Metazoa</taxon>
        <taxon>Cnidaria</taxon>
        <taxon>Anthozoa</taxon>
        <taxon>Hexacorallia</taxon>
        <taxon>Scleractinia</taxon>
        <taxon>Caryophylliina</taxon>
        <taxon>Caryophylliidae</taxon>
        <taxon>Desmophyllum</taxon>
    </lineage>
</organism>
<keyword evidence="4 8" id="KW-0479">Metal-binding</keyword>
<keyword evidence="11" id="KW-1185">Reference proteome</keyword>
<evidence type="ECO:0000256" key="1">
    <source>
        <dbReference type="ARBA" id="ARBA00002904"/>
    </source>
</evidence>
<dbReference type="EMBL" id="MU825873">
    <property type="protein sequence ID" value="KAJ7387971.1"/>
    <property type="molecule type" value="Genomic_DNA"/>
</dbReference>
<dbReference type="InterPro" id="IPR001148">
    <property type="entry name" value="CA_dom"/>
</dbReference>
<dbReference type="EC" id="4.2.1.1" evidence="3 8"/>
<evidence type="ECO:0000259" key="9">
    <source>
        <dbReference type="PROSITE" id="PS51144"/>
    </source>
</evidence>
<dbReference type="PANTHER" id="PTHR18952:SF265">
    <property type="entry name" value="CARBONIC ANHYDRASE"/>
    <property type="match status" value="1"/>
</dbReference>
<protein>
    <recommendedName>
        <fullName evidence="3 8">Carbonic anhydrase</fullName>
        <ecNumber evidence="3 8">4.2.1.1</ecNumber>
    </recommendedName>
</protein>